<sequence length="191" mass="21991">MEVLTLQILHAIDTVKVRYEWDNGTDYIKKHSPRNGVLYRYKLLLLKSMLRLQHKVLKGRYECFAIYDVVLVRERFAAVRNILSPEIAQSIKGLELGGFPTLWERGIIHLLRLEAMQWPSMRVASPYISINTLTDFFITMGVVITLIVVTFIVEVVSDGETRRKSWQSGRNVCTLCQSSITAGFRKLCKNL</sequence>
<name>A0A226D0L4_FOLCA</name>
<gene>
    <name evidence="2" type="ORF">Fcan01_26203</name>
</gene>
<proteinExistence type="predicted"/>
<accession>A0A226D0L4</accession>
<keyword evidence="3" id="KW-1185">Reference proteome</keyword>
<keyword evidence="1" id="KW-0472">Membrane</keyword>
<dbReference type="EMBL" id="LNIX01000041">
    <property type="protein sequence ID" value="OXA39135.1"/>
    <property type="molecule type" value="Genomic_DNA"/>
</dbReference>
<reference evidence="2 3" key="1">
    <citation type="submission" date="2015-12" db="EMBL/GenBank/DDBJ databases">
        <title>The genome of Folsomia candida.</title>
        <authorList>
            <person name="Faddeeva A."/>
            <person name="Derks M.F."/>
            <person name="Anvar Y."/>
            <person name="Smit S."/>
            <person name="Van Straalen N."/>
            <person name="Roelofs D."/>
        </authorList>
    </citation>
    <scope>NUCLEOTIDE SEQUENCE [LARGE SCALE GENOMIC DNA]</scope>
    <source>
        <strain evidence="2 3">VU population</strain>
        <tissue evidence="2">Whole body</tissue>
    </source>
</reference>
<feature type="transmembrane region" description="Helical" evidence="1">
    <location>
        <begin position="136"/>
        <end position="156"/>
    </location>
</feature>
<keyword evidence="1" id="KW-1133">Transmembrane helix</keyword>
<evidence type="ECO:0000256" key="1">
    <source>
        <dbReference type="SAM" id="Phobius"/>
    </source>
</evidence>
<dbReference type="AlphaFoldDB" id="A0A226D0L4"/>
<organism evidence="2 3">
    <name type="scientific">Folsomia candida</name>
    <name type="common">Springtail</name>
    <dbReference type="NCBI Taxonomy" id="158441"/>
    <lineage>
        <taxon>Eukaryota</taxon>
        <taxon>Metazoa</taxon>
        <taxon>Ecdysozoa</taxon>
        <taxon>Arthropoda</taxon>
        <taxon>Hexapoda</taxon>
        <taxon>Collembola</taxon>
        <taxon>Entomobryomorpha</taxon>
        <taxon>Isotomoidea</taxon>
        <taxon>Isotomidae</taxon>
        <taxon>Proisotominae</taxon>
        <taxon>Folsomia</taxon>
    </lineage>
</organism>
<keyword evidence="1" id="KW-0812">Transmembrane</keyword>
<evidence type="ECO:0000313" key="2">
    <source>
        <dbReference type="EMBL" id="OXA39135.1"/>
    </source>
</evidence>
<comment type="caution">
    <text evidence="2">The sequence shown here is derived from an EMBL/GenBank/DDBJ whole genome shotgun (WGS) entry which is preliminary data.</text>
</comment>
<evidence type="ECO:0000313" key="3">
    <source>
        <dbReference type="Proteomes" id="UP000198287"/>
    </source>
</evidence>
<dbReference type="Proteomes" id="UP000198287">
    <property type="component" value="Unassembled WGS sequence"/>
</dbReference>
<protein>
    <submittedName>
        <fullName evidence="2">Uncharacterized protein</fullName>
    </submittedName>
</protein>